<evidence type="ECO:0000256" key="3">
    <source>
        <dbReference type="ARBA" id="ARBA00022898"/>
    </source>
</evidence>
<dbReference type="GO" id="GO:0006535">
    <property type="term" value="P:cysteine biosynthetic process from serine"/>
    <property type="evidence" value="ECO:0007669"/>
    <property type="project" value="TreeGrafter"/>
</dbReference>
<sequence length="74" mass="7906">AAEKFMKNLKLAAIETHVADARTCCLNPATSTHRQMTDEQLITAGIPAGLIRISCGLEDKNDLIADIAQALDAI</sequence>
<keyword evidence="3" id="KW-0663">Pyridoxal phosphate</keyword>
<dbReference type="SUPFAM" id="SSF53383">
    <property type="entry name" value="PLP-dependent transferases"/>
    <property type="match status" value="1"/>
</dbReference>
<comment type="cofactor">
    <cofactor evidence="1">
        <name>pyridoxal 5'-phosphate</name>
        <dbReference type="ChEBI" id="CHEBI:597326"/>
    </cofactor>
</comment>
<dbReference type="GO" id="GO:0004124">
    <property type="term" value="F:cysteine synthase activity"/>
    <property type="evidence" value="ECO:0007669"/>
    <property type="project" value="TreeGrafter"/>
</dbReference>
<proteinExistence type="inferred from homology"/>
<dbReference type="GO" id="GO:0003961">
    <property type="term" value="F:O-acetylhomoserine aminocarboxypropyltransferase activity"/>
    <property type="evidence" value="ECO:0007669"/>
    <property type="project" value="TreeGrafter"/>
</dbReference>
<dbReference type="GO" id="GO:0005737">
    <property type="term" value="C:cytoplasm"/>
    <property type="evidence" value="ECO:0007669"/>
    <property type="project" value="TreeGrafter"/>
</dbReference>
<dbReference type="GO" id="GO:0030170">
    <property type="term" value="F:pyridoxal phosphate binding"/>
    <property type="evidence" value="ECO:0007669"/>
    <property type="project" value="InterPro"/>
</dbReference>
<protein>
    <submittedName>
        <fullName evidence="4">O-acetylhomoserine sulfhydrylase</fullName>
    </submittedName>
</protein>
<dbReference type="EMBL" id="AJWY01004438">
    <property type="protein sequence ID" value="EKC72378.1"/>
    <property type="molecule type" value="Genomic_DNA"/>
</dbReference>
<gene>
    <name evidence="4" type="ORF">LEA_06774</name>
</gene>
<reference evidence="4" key="1">
    <citation type="journal article" date="2013" name="Environ. Microbiol.">
        <title>Microbiota from the distal guts of lean and obese adolescents exhibit partial functional redundancy besides clear differences in community structure.</title>
        <authorList>
            <person name="Ferrer M."/>
            <person name="Ruiz A."/>
            <person name="Lanza F."/>
            <person name="Haange S.B."/>
            <person name="Oberbach A."/>
            <person name="Till H."/>
            <person name="Bargiela R."/>
            <person name="Campoy C."/>
            <person name="Segura M.T."/>
            <person name="Richter M."/>
            <person name="von Bergen M."/>
            <person name="Seifert J."/>
            <person name="Suarez A."/>
        </authorList>
    </citation>
    <scope>NUCLEOTIDE SEQUENCE</scope>
</reference>
<comment type="caution">
    <text evidence="4">The sequence shown here is derived from an EMBL/GenBank/DDBJ whole genome shotgun (WGS) entry which is preliminary data.</text>
</comment>
<dbReference type="GO" id="GO:0019346">
    <property type="term" value="P:transsulfuration"/>
    <property type="evidence" value="ECO:0007669"/>
    <property type="project" value="InterPro"/>
</dbReference>
<dbReference type="InterPro" id="IPR015422">
    <property type="entry name" value="PyrdxlP-dep_Trfase_small"/>
</dbReference>
<evidence type="ECO:0000313" key="4">
    <source>
        <dbReference type="EMBL" id="EKC72378.1"/>
    </source>
</evidence>
<name>K1TRJ3_9ZZZZ</name>
<evidence type="ECO:0000256" key="2">
    <source>
        <dbReference type="ARBA" id="ARBA00009077"/>
    </source>
</evidence>
<dbReference type="Pfam" id="PF01053">
    <property type="entry name" value="Cys_Met_Meta_PP"/>
    <property type="match status" value="1"/>
</dbReference>
<dbReference type="PANTHER" id="PTHR43797:SF3">
    <property type="entry name" value="O-ACETYLHOMOSERINE SULFHYDRYLASE"/>
    <property type="match status" value="1"/>
</dbReference>
<feature type="non-terminal residue" evidence="4">
    <location>
        <position position="1"/>
    </location>
</feature>
<dbReference type="AlphaFoldDB" id="K1TRJ3"/>
<dbReference type="Gene3D" id="3.90.1150.10">
    <property type="entry name" value="Aspartate Aminotransferase, domain 1"/>
    <property type="match status" value="1"/>
</dbReference>
<dbReference type="InterPro" id="IPR000277">
    <property type="entry name" value="Cys/Met-Metab_PyrdxlP-dep_enz"/>
</dbReference>
<comment type="similarity">
    <text evidence="2">Belongs to the trans-sulfuration enzymes family.</text>
</comment>
<dbReference type="InterPro" id="IPR006235">
    <property type="entry name" value="OAc-hSer/O-AcSer_sulfhydrylase"/>
</dbReference>
<organism evidence="4">
    <name type="scientific">human gut metagenome</name>
    <dbReference type="NCBI Taxonomy" id="408170"/>
    <lineage>
        <taxon>unclassified sequences</taxon>
        <taxon>metagenomes</taxon>
        <taxon>organismal metagenomes</taxon>
    </lineage>
</organism>
<evidence type="ECO:0000256" key="1">
    <source>
        <dbReference type="ARBA" id="ARBA00001933"/>
    </source>
</evidence>
<dbReference type="GO" id="GO:0071269">
    <property type="term" value="P:L-homocysteine biosynthetic process"/>
    <property type="evidence" value="ECO:0007669"/>
    <property type="project" value="TreeGrafter"/>
</dbReference>
<dbReference type="PANTHER" id="PTHR43797">
    <property type="entry name" value="HOMOCYSTEINE/CYSTEINE SYNTHASE"/>
    <property type="match status" value="1"/>
</dbReference>
<accession>K1TRJ3</accession>
<dbReference type="InterPro" id="IPR015424">
    <property type="entry name" value="PyrdxlP-dep_Trfase"/>
</dbReference>